<keyword evidence="3" id="KW-0812">Transmembrane</keyword>
<dbReference type="GO" id="GO:0016779">
    <property type="term" value="F:nucleotidyltransferase activity"/>
    <property type="evidence" value="ECO:0007669"/>
    <property type="project" value="UniProtKB-KW"/>
</dbReference>
<proteinExistence type="inferred from homology"/>
<dbReference type="Gene3D" id="1.20.120.1760">
    <property type="match status" value="1"/>
</dbReference>
<dbReference type="Pfam" id="PF01066">
    <property type="entry name" value="CDP-OH_P_transf"/>
    <property type="match status" value="1"/>
</dbReference>
<keyword evidence="4" id="KW-0548">Nucleotidyltransferase</keyword>
<name>A0A3E2BLU9_9BACT</name>
<evidence type="ECO:0000256" key="2">
    <source>
        <dbReference type="RuleBase" id="RU003750"/>
    </source>
</evidence>
<organism evidence="4 5">
    <name type="scientific">Candidatus Saccharicenans subterraneus</name>
    <dbReference type="NCBI Taxonomy" id="2508984"/>
    <lineage>
        <taxon>Bacteria</taxon>
        <taxon>Candidatus Aminicenantota</taxon>
        <taxon>Candidatus Aminicenantia</taxon>
        <taxon>Candidatus Aminicenantales</taxon>
        <taxon>Candidatus Saccharicenantaceae</taxon>
        <taxon>Candidatus Saccharicenans</taxon>
    </lineage>
</organism>
<feature type="transmembrane region" description="Helical" evidence="3">
    <location>
        <begin position="387"/>
        <end position="414"/>
    </location>
</feature>
<evidence type="ECO:0000313" key="4">
    <source>
        <dbReference type="EMBL" id="RFT15708.1"/>
    </source>
</evidence>
<evidence type="ECO:0000313" key="5">
    <source>
        <dbReference type="Proteomes" id="UP000257323"/>
    </source>
</evidence>
<dbReference type="GO" id="GO:0016780">
    <property type="term" value="F:phosphotransferase activity, for other substituted phosphate groups"/>
    <property type="evidence" value="ECO:0007669"/>
    <property type="project" value="InterPro"/>
</dbReference>
<comment type="similarity">
    <text evidence="2">Belongs to the CDP-alcohol phosphatidyltransferase class-I family.</text>
</comment>
<feature type="transmembrane region" description="Helical" evidence="3">
    <location>
        <begin position="320"/>
        <end position="337"/>
    </location>
</feature>
<dbReference type="InterPro" id="IPR048254">
    <property type="entry name" value="CDP_ALCOHOL_P_TRANSF_CS"/>
</dbReference>
<dbReference type="Proteomes" id="UP000257323">
    <property type="component" value="Unassembled WGS sequence"/>
</dbReference>
<dbReference type="InterPro" id="IPR043130">
    <property type="entry name" value="CDP-OH_PTrfase_TM_dom"/>
</dbReference>
<dbReference type="GO" id="GO:0008654">
    <property type="term" value="P:phospholipid biosynthetic process"/>
    <property type="evidence" value="ECO:0007669"/>
    <property type="project" value="InterPro"/>
</dbReference>
<dbReference type="PROSITE" id="PS00379">
    <property type="entry name" value="CDP_ALCOHOL_P_TRANSF"/>
    <property type="match status" value="1"/>
</dbReference>
<keyword evidence="3" id="KW-0472">Membrane</keyword>
<accession>A0A3E2BLU9</accession>
<sequence>MEETIVLLSREGQTRILGLSLVERLILYGQKAGLRKFWLYSEEPGLASQVLEKLRSDRRFSPEKMELAVCRTEDIARSGPEKNGSSPVLVLEDKLVVHPDFFTSIIRANGQEPGQDLILLSPNGSSATEQTGRVGAFLVNRERIGNLLPALVSSAGTGPDGLEKIKDSISVGRLEVDCPFAVRVDGPETARQAEKLLLETGRKPVDGYITRVWFRPISLRLTRHLIRWGLTPNQISLIVLAVELLSVYLIFQGQYGSMALGSFLFLAASVIDCCDGENARLTCRVSRFGTIFDISADAFLYVTFFTALPLGLYRGTSSEAWLYVGAFGWLSMVGFYLQMIHYARRAGIGFNIVPIAREIETSIHDPDFQTWADRLASRIAFIYRRDFFTTLAFVLIALGGARLLAIMVSFFAFLEAVYFGSWSRRQLRKKALNKLQPA</sequence>
<dbReference type="AlphaFoldDB" id="A0A3E2BLU9"/>
<gene>
    <name evidence="4" type="ORF">OP8BY_0083</name>
</gene>
<evidence type="ECO:0000256" key="3">
    <source>
        <dbReference type="SAM" id="Phobius"/>
    </source>
</evidence>
<dbReference type="GO" id="GO:0016020">
    <property type="term" value="C:membrane"/>
    <property type="evidence" value="ECO:0007669"/>
    <property type="project" value="InterPro"/>
</dbReference>
<keyword evidence="3" id="KW-1133">Transmembrane helix</keyword>
<keyword evidence="1 2" id="KW-0808">Transferase</keyword>
<comment type="caution">
    <text evidence="4">The sequence shown here is derived from an EMBL/GenBank/DDBJ whole genome shotgun (WGS) entry which is preliminary data.</text>
</comment>
<protein>
    <submittedName>
        <fullName evidence="4">CTP:Inositol-1-phosphate cytidylyltransferase</fullName>
    </submittedName>
</protein>
<dbReference type="InterPro" id="IPR000462">
    <property type="entry name" value="CDP-OH_P_trans"/>
</dbReference>
<dbReference type="EMBL" id="QUAH01000007">
    <property type="protein sequence ID" value="RFT15708.1"/>
    <property type="molecule type" value="Genomic_DNA"/>
</dbReference>
<evidence type="ECO:0000256" key="1">
    <source>
        <dbReference type="ARBA" id="ARBA00022679"/>
    </source>
</evidence>
<reference evidence="4 5" key="1">
    <citation type="submission" date="2018-08" db="EMBL/GenBank/DDBJ databases">
        <title>Genome analysis of the thermophilic bacterium of the candidate phylum Aminicenantes from deep subsurface aquifer revealed its physiology and ecological role.</title>
        <authorList>
            <person name="Kadnikov V.V."/>
            <person name="Mardanov A.V."/>
            <person name="Beletsky A.V."/>
            <person name="Karnachuk O.V."/>
            <person name="Ravin N.V."/>
        </authorList>
    </citation>
    <scope>NUCLEOTIDE SEQUENCE [LARGE SCALE GENOMIC DNA]</scope>
    <source>
        <strain evidence="4">BY38</strain>
    </source>
</reference>
<feature type="transmembrane region" description="Helical" evidence="3">
    <location>
        <begin position="288"/>
        <end position="308"/>
    </location>
</feature>